<sequence length="1018" mass="116945">MMDSDTRLLNEQENVSLDSMALKPDVSRKVYFEVGEIRTDVGQLQIDSGCPSSLHKIGVDFVEITIKDQYSLRCDLYRLWKTLEGKPLHQGQLINLNNILKASVKRMFKGDKVVSSGYVSSNTKPIFRSESAKVIILLQLSAETREFEDDGELMSSKIISFLVELFSRWENYRINHIVSVILFSRVTYDSKEAEILKNLQWLPHLDSHFCDYYKVLIDMESRNNWLNTIPLISKEIKKYFKDILEVQLPSQMRMVLGKISRARYGNILEAINLSVNSLASGFNNRDLLRSGQSIMVVTPSNGIFNVPRKLLRITTERLLKMGQHVDLVCLSRYPLFQPPVFCYKGPIVPSEKELLLLMKKQESNKKVSENPKFPPKFPIFTQNDNPILSLNNKKNAGSELLRFSIPENSKKIDPNSLDPLYYDEEKWNAFFECDHELSEKPKDNFDNGIHIFNTPEYLNSKEFLISSIDSGTMNPNIDVFPGKSYICNAKTSTVPLDYPDKIKDQAKGGVWFHSKEIFVQNSDNIGRIEVTYCFYPSWIECGFYSVGIDNQNEISIFQPRFKMGKLNNTGVADFMKKLPEIEDIDLHTFGLPGGFKNFTRKNFDSKNTINDEMLNMIAQSCDSQDNKINDRFLSKESTKLKIPKENSLSNLQKSNAPYPSHLHSPGSDFLDFNKEDNKPDTHNTSENKIPLSNFYSNSFYESQFPENRTKFLYIHESNKYSLNNGKETQEKEFLDPKELIQRNFPNLKSLTDQESSFNTAENFEHKSELEKNAHRRHSFDHQLNQTSLPQNNPVSSDFEKDLTRNSKNNLSHEIPFFDHHKLNKMNESLSAGLRIVDGHKGIRPSLFSKKSYRVDKKTNLSESYHQSHGSDPNTQKGIYSINPSLISSSEFVGHKGTSKTSPHGFKSEFSKYHMNRQQFNELSFSRELSSRIPTDFAPSSMPLGFFDSNTKNIATLDSSSEFKTFDSLSSRRMRYRKFGSANKKTELHSHINQNNIKQYIQDSNIKAKPLVSALGNSF</sequence>
<feature type="compositionally biased region" description="Basic and acidic residues" evidence="1">
    <location>
        <begin position="671"/>
        <end position="685"/>
    </location>
</feature>
<feature type="region of interest" description="Disordered" evidence="1">
    <location>
        <begin position="645"/>
        <end position="689"/>
    </location>
</feature>
<dbReference type="GO" id="GO:1990130">
    <property type="term" value="C:GATOR1 complex"/>
    <property type="evidence" value="ECO:0007669"/>
    <property type="project" value="TreeGrafter"/>
</dbReference>
<dbReference type="InterPro" id="IPR048255">
    <property type="entry name" value="IML1_N"/>
</dbReference>
<evidence type="ECO:0000256" key="1">
    <source>
        <dbReference type="SAM" id="MobiDB-lite"/>
    </source>
</evidence>
<dbReference type="GO" id="GO:1904262">
    <property type="term" value="P:negative regulation of TORC1 signaling"/>
    <property type="evidence" value="ECO:0007669"/>
    <property type="project" value="TreeGrafter"/>
</dbReference>
<keyword evidence="4" id="KW-1185">Reference proteome</keyword>
<feature type="compositionally biased region" description="Polar residues" evidence="1">
    <location>
        <begin position="646"/>
        <end position="657"/>
    </location>
</feature>
<dbReference type="GO" id="GO:0010508">
    <property type="term" value="P:positive regulation of autophagy"/>
    <property type="evidence" value="ECO:0007669"/>
    <property type="project" value="TreeGrafter"/>
</dbReference>
<organism evidence="3 4">
    <name type="scientific">Smittium mucronatum</name>
    <dbReference type="NCBI Taxonomy" id="133383"/>
    <lineage>
        <taxon>Eukaryota</taxon>
        <taxon>Fungi</taxon>
        <taxon>Fungi incertae sedis</taxon>
        <taxon>Zoopagomycota</taxon>
        <taxon>Kickxellomycotina</taxon>
        <taxon>Harpellomycetes</taxon>
        <taxon>Harpellales</taxon>
        <taxon>Legeriomycetaceae</taxon>
        <taxon>Smittium</taxon>
    </lineage>
</organism>
<comment type="caution">
    <text evidence="3">The sequence shown here is derived from an EMBL/GenBank/DDBJ whole genome shotgun (WGS) entry which is preliminary data.</text>
</comment>
<dbReference type="PANTHER" id="PTHR13179">
    <property type="entry name" value="DEP DOMAIN CONTAINING PROTEIN 5"/>
    <property type="match status" value="1"/>
</dbReference>
<feature type="compositionally biased region" description="Polar residues" evidence="1">
    <location>
        <begin position="752"/>
        <end position="761"/>
    </location>
</feature>
<dbReference type="OrthoDB" id="39497at2759"/>
<dbReference type="GO" id="GO:0005096">
    <property type="term" value="F:GTPase activator activity"/>
    <property type="evidence" value="ECO:0007669"/>
    <property type="project" value="InterPro"/>
</dbReference>
<dbReference type="Pfam" id="PF12257">
    <property type="entry name" value="IML1"/>
    <property type="match status" value="1"/>
</dbReference>
<feature type="domain" description="Vacuolar membrane-associated protein Iml1 N-terminal" evidence="2">
    <location>
        <begin position="62"/>
        <end position="343"/>
    </location>
</feature>
<dbReference type="STRING" id="133383.A0A1R0GVW6"/>
<evidence type="ECO:0000259" key="2">
    <source>
        <dbReference type="Pfam" id="PF12257"/>
    </source>
</evidence>
<feature type="compositionally biased region" description="Basic and acidic residues" evidence="1">
    <location>
        <begin position="762"/>
        <end position="772"/>
    </location>
</feature>
<proteinExistence type="predicted"/>
<gene>
    <name evidence="3" type="ORF">AYI68_g4879</name>
</gene>
<accession>A0A1R0GVW6</accession>
<dbReference type="Proteomes" id="UP000187455">
    <property type="component" value="Unassembled WGS sequence"/>
</dbReference>
<reference evidence="3 4" key="1">
    <citation type="journal article" date="2016" name="Mol. Biol. Evol.">
        <title>Genome-Wide Survey of Gut Fungi (Harpellales) Reveals the First Horizontally Transferred Ubiquitin Gene from a Mosquito Host.</title>
        <authorList>
            <person name="Wang Y."/>
            <person name="White M.M."/>
            <person name="Kvist S."/>
            <person name="Moncalvo J.M."/>
        </authorList>
    </citation>
    <scope>NUCLEOTIDE SEQUENCE [LARGE SCALE GENOMIC DNA]</scope>
    <source>
        <strain evidence="3 4">ALG-7-W6</strain>
    </source>
</reference>
<feature type="compositionally biased region" description="Polar residues" evidence="1">
    <location>
        <begin position="781"/>
        <end position="795"/>
    </location>
</feature>
<feature type="region of interest" description="Disordered" evidence="1">
    <location>
        <begin position="752"/>
        <end position="802"/>
    </location>
</feature>
<protein>
    <submittedName>
        <fullName evidence="3">Vacuolar membrane-associated protein IML1</fullName>
    </submittedName>
</protein>
<name>A0A1R0GVW6_9FUNG</name>
<evidence type="ECO:0000313" key="4">
    <source>
        <dbReference type="Proteomes" id="UP000187455"/>
    </source>
</evidence>
<dbReference type="InterPro" id="IPR027244">
    <property type="entry name" value="IML1"/>
</dbReference>
<evidence type="ECO:0000313" key="3">
    <source>
        <dbReference type="EMBL" id="OLY81019.1"/>
    </source>
</evidence>
<dbReference type="PANTHER" id="PTHR13179:SF8">
    <property type="entry name" value="GATOR COMPLEX PROTEIN DEPDC5"/>
    <property type="match status" value="1"/>
</dbReference>
<dbReference type="AlphaFoldDB" id="A0A1R0GVW6"/>
<dbReference type="EMBL" id="LSSL01002859">
    <property type="protein sequence ID" value="OLY81019.1"/>
    <property type="molecule type" value="Genomic_DNA"/>
</dbReference>